<protein>
    <submittedName>
        <fullName evidence="1">Uncharacterized protein</fullName>
    </submittedName>
</protein>
<proteinExistence type="predicted"/>
<dbReference type="Proteomes" id="UP000485621">
    <property type="component" value="Unassembled WGS sequence"/>
</dbReference>
<name>A0A1V5ZQR9_9BACT</name>
<dbReference type="EMBL" id="MWDB01000001">
    <property type="protein sequence ID" value="OQB42655.1"/>
    <property type="molecule type" value="Genomic_DNA"/>
</dbReference>
<reference evidence="1" key="1">
    <citation type="submission" date="2017-02" db="EMBL/GenBank/DDBJ databases">
        <title>Delving into the versatile metabolic prowess of the omnipresent phylum Bacteroidetes.</title>
        <authorList>
            <person name="Nobu M.K."/>
            <person name="Mei R."/>
            <person name="Narihiro T."/>
            <person name="Kuroda K."/>
            <person name="Liu W.-T."/>
        </authorList>
    </citation>
    <scope>NUCLEOTIDE SEQUENCE</scope>
    <source>
        <strain evidence="1">ADurb.Bin160</strain>
    </source>
</reference>
<dbReference type="AlphaFoldDB" id="A0A1V5ZQR9"/>
<gene>
    <name evidence="1" type="ORF">BWY04_00091</name>
</gene>
<comment type="caution">
    <text evidence="1">The sequence shown here is derived from an EMBL/GenBank/DDBJ whole genome shotgun (WGS) entry which is preliminary data.</text>
</comment>
<accession>A0A1V5ZQR9</accession>
<sequence>MYDNALTIHKNPNDYRPFDTLNKVAAAKIFDKFSTMLGLSGSEAFLPNQCEFTDIGDLSNEDQQYIVNVCKK</sequence>
<evidence type="ECO:0000313" key="1">
    <source>
        <dbReference type="EMBL" id="OQB42655.1"/>
    </source>
</evidence>
<organism evidence="1">
    <name type="scientific">candidate division CPR1 bacterium ADurb.Bin160</name>
    <dbReference type="NCBI Taxonomy" id="1852826"/>
    <lineage>
        <taxon>Bacteria</taxon>
        <taxon>candidate division CPR1</taxon>
    </lineage>
</organism>